<dbReference type="Gene3D" id="1.10.10.750">
    <property type="entry name" value="Ypt/Rab-GAP domain of gyp1p, domain 1"/>
    <property type="match status" value="1"/>
</dbReference>
<sequence length="481" mass="52761">MSVAPTPHPRSTVPGVPAFTPPRRASASTASAPTGRTSTGRRLSDWFRSLSSSSSTVSTTSTSSTTQVLCRTRPHTLPPKPKAEDAKHMAEYAKMMKAAQARDAAARAKATKLRLVREKEAIAALNTWTSQILPNWDKVRYAKKTTDLWFKGVPPRLRGTIWARAVGNPLHVSPDVYELCKRRAADALTSHRMQRAALDAALAEAVAKRARAPSLSSGESSAATLSGHGETAPPQQPMVFQGRKDTLDLIANDISRTFPALGVFQQPNGPLAEPLASVLEAFAVYRADMGYVQGMSYLAAMLLLNMDDYSAFATLCTMFRHRSGVLPVFYRLDLPLVTKYFSVFSTLLAQVSPGLAAHFDRIGLRPEFFLYEWFLSLFSKPLPLDMAARVWDLYFLDGDAALFRIAVALLRFHERLLVGLAFDECISDVLRLPGRIKPGPAGRVGEVDADVAFWDCVRDIVPLDRDAYRALCRGAGLVPPE</sequence>
<dbReference type="AlphaFoldDB" id="A0A0L0T1F3"/>
<feature type="domain" description="Rab-GAP TBC" evidence="2">
    <location>
        <begin position="152"/>
        <end position="398"/>
    </location>
</feature>
<evidence type="ECO:0000256" key="1">
    <source>
        <dbReference type="SAM" id="MobiDB-lite"/>
    </source>
</evidence>
<dbReference type="Proteomes" id="UP000054350">
    <property type="component" value="Unassembled WGS sequence"/>
</dbReference>
<dbReference type="PROSITE" id="PS50086">
    <property type="entry name" value="TBC_RABGAP"/>
    <property type="match status" value="1"/>
</dbReference>
<dbReference type="InterPro" id="IPR035969">
    <property type="entry name" value="Rab-GAP_TBC_sf"/>
</dbReference>
<dbReference type="SUPFAM" id="SSF47923">
    <property type="entry name" value="Ypt/Rab-GAP domain of gyp1p"/>
    <property type="match status" value="2"/>
</dbReference>
<dbReference type="PANTHER" id="PTHR47219">
    <property type="entry name" value="RAB GTPASE-ACTIVATING PROTEIN 1-LIKE"/>
    <property type="match status" value="1"/>
</dbReference>
<dbReference type="eggNOG" id="KOG2223">
    <property type="taxonomic scope" value="Eukaryota"/>
</dbReference>
<dbReference type="OMA" id="FQEAGPY"/>
<dbReference type="GO" id="GO:0031267">
    <property type="term" value="F:small GTPase binding"/>
    <property type="evidence" value="ECO:0007669"/>
    <property type="project" value="TreeGrafter"/>
</dbReference>
<dbReference type="Gene3D" id="1.10.8.270">
    <property type="entry name" value="putative rabgap domain of human tbc1 domain family member 14 like domains"/>
    <property type="match status" value="1"/>
</dbReference>
<organism evidence="3 4">
    <name type="scientific">Allomyces macrogynus (strain ATCC 38327)</name>
    <name type="common">Allomyces javanicus var. macrogynus</name>
    <dbReference type="NCBI Taxonomy" id="578462"/>
    <lineage>
        <taxon>Eukaryota</taxon>
        <taxon>Fungi</taxon>
        <taxon>Fungi incertae sedis</taxon>
        <taxon>Blastocladiomycota</taxon>
        <taxon>Blastocladiomycetes</taxon>
        <taxon>Blastocladiales</taxon>
        <taxon>Blastocladiaceae</taxon>
        <taxon>Allomyces</taxon>
    </lineage>
</organism>
<dbReference type="Gene3D" id="1.10.472.80">
    <property type="entry name" value="Ypt/Rab-GAP domain of gyp1p, domain 3"/>
    <property type="match status" value="1"/>
</dbReference>
<evidence type="ECO:0000313" key="3">
    <source>
        <dbReference type="EMBL" id="KNE68557.1"/>
    </source>
</evidence>
<dbReference type="InterPro" id="IPR050302">
    <property type="entry name" value="Rab_GAP_TBC_domain"/>
</dbReference>
<feature type="region of interest" description="Disordered" evidence="1">
    <location>
        <begin position="1"/>
        <end position="83"/>
    </location>
</feature>
<proteinExistence type="predicted"/>
<protein>
    <recommendedName>
        <fullName evidence="2">Rab-GAP TBC domain-containing protein</fullName>
    </recommendedName>
</protein>
<name>A0A0L0T1F3_ALLM3</name>
<feature type="compositionally biased region" description="Low complexity" evidence="1">
    <location>
        <begin position="49"/>
        <end position="66"/>
    </location>
</feature>
<dbReference type="OrthoDB" id="294251at2759"/>
<reference evidence="4" key="2">
    <citation type="submission" date="2009-11" db="EMBL/GenBank/DDBJ databases">
        <title>The Genome Sequence of Allomyces macrogynus strain ATCC 38327.</title>
        <authorList>
            <consortium name="The Broad Institute Genome Sequencing Platform"/>
            <person name="Russ C."/>
            <person name="Cuomo C."/>
            <person name="Shea T."/>
            <person name="Young S.K."/>
            <person name="Zeng Q."/>
            <person name="Koehrsen M."/>
            <person name="Haas B."/>
            <person name="Borodovsky M."/>
            <person name="Guigo R."/>
            <person name="Alvarado L."/>
            <person name="Berlin A."/>
            <person name="Borenstein D."/>
            <person name="Chen Z."/>
            <person name="Engels R."/>
            <person name="Freedman E."/>
            <person name="Gellesch M."/>
            <person name="Goldberg J."/>
            <person name="Griggs A."/>
            <person name="Gujja S."/>
            <person name="Heiman D."/>
            <person name="Hepburn T."/>
            <person name="Howarth C."/>
            <person name="Jen D."/>
            <person name="Larson L."/>
            <person name="Lewis B."/>
            <person name="Mehta T."/>
            <person name="Park D."/>
            <person name="Pearson M."/>
            <person name="Roberts A."/>
            <person name="Saif S."/>
            <person name="Shenoy N."/>
            <person name="Sisk P."/>
            <person name="Stolte C."/>
            <person name="Sykes S."/>
            <person name="Walk T."/>
            <person name="White J."/>
            <person name="Yandava C."/>
            <person name="Burger G."/>
            <person name="Gray M.W."/>
            <person name="Holland P.W.H."/>
            <person name="King N."/>
            <person name="Lang F.B.F."/>
            <person name="Roger A.J."/>
            <person name="Ruiz-Trillo I."/>
            <person name="Lander E."/>
            <person name="Nusbaum C."/>
        </authorList>
    </citation>
    <scope>NUCLEOTIDE SEQUENCE [LARGE SCALE GENOMIC DNA]</scope>
    <source>
        <strain evidence="4">ATCC 38327</strain>
    </source>
</reference>
<reference evidence="3 4" key="1">
    <citation type="submission" date="2009-11" db="EMBL/GenBank/DDBJ databases">
        <title>Annotation of Allomyces macrogynus ATCC 38327.</title>
        <authorList>
            <consortium name="The Broad Institute Genome Sequencing Platform"/>
            <person name="Russ C."/>
            <person name="Cuomo C."/>
            <person name="Burger G."/>
            <person name="Gray M.W."/>
            <person name="Holland P.W.H."/>
            <person name="King N."/>
            <person name="Lang F.B.F."/>
            <person name="Roger A.J."/>
            <person name="Ruiz-Trillo I."/>
            <person name="Young S.K."/>
            <person name="Zeng Q."/>
            <person name="Gargeya S."/>
            <person name="Fitzgerald M."/>
            <person name="Haas B."/>
            <person name="Abouelleil A."/>
            <person name="Alvarado L."/>
            <person name="Arachchi H.M."/>
            <person name="Berlin A."/>
            <person name="Chapman S.B."/>
            <person name="Gearin G."/>
            <person name="Goldberg J."/>
            <person name="Griggs A."/>
            <person name="Gujja S."/>
            <person name="Hansen M."/>
            <person name="Heiman D."/>
            <person name="Howarth C."/>
            <person name="Larimer J."/>
            <person name="Lui A."/>
            <person name="MacDonald P.J.P."/>
            <person name="McCowen C."/>
            <person name="Montmayeur A."/>
            <person name="Murphy C."/>
            <person name="Neiman D."/>
            <person name="Pearson M."/>
            <person name="Priest M."/>
            <person name="Roberts A."/>
            <person name="Saif S."/>
            <person name="Shea T."/>
            <person name="Sisk P."/>
            <person name="Stolte C."/>
            <person name="Sykes S."/>
            <person name="Wortman J."/>
            <person name="Nusbaum C."/>
            <person name="Birren B."/>
        </authorList>
    </citation>
    <scope>NUCLEOTIDE SEQUENCE [LARGE SCALE GENOMIC DNA]</scope>
    <source>
        <strain evidence="3 4">ATCC 38327</strain>
    </source>
</reference>
<feature type="region of interest" description="Disordered" evidence="1">
    <location>
        <begin position="213"/>
        <end position="238"/>
    </location>
</feature>
<dbReference type="GO" id="GO:0005096">
    <property type="term" value="F:GTPase activator activity"/>
    <property type="evidence" value="ECO:0007669"/>
    <property type="project" value="TreeGrafter"/>
</dbReference>
<dbReference type="SMART" id="SM00164">
    <property type="entry name" value="TBC"/>
    <property type="match status" value="1"/>
</dbReference>
<accession>A0A0L0T1F3</accession>
<evidence type="ECO:0000259" key="2">
    <source>
        <dbReference type="PROSITE" id="PS50086"/>
    </source>
</evidence>
<dbReference type="VEuPathDB" id="FungiDB:AMAG_12725"/>
<keyword evidence="4" id="KW-1185">Reference proteome</keyword>
<gene>
    <name evidence="3" type="ORF">AMAG_12725</name>
</gene>
<dbReference type="STRING" id="578462.A0A0L0T1F3"/>
<feature type="compositionally biased region" description="Low complexity" evidence="1">
    <location>
        <begin position="21"/>
        <end position="40"/>
    </location>
</feature>
<dbReference type="EMBL" id="GG745357">
    <property type="protein sequence ID" value="KNE68557.1"/>
    <property type="molecule type" value="Genomic_DNA"/>
</dbReference>
<evidence type="ECO:0000313" key="4">
    <source>
        <dbReference type="Proteomes" id="UP000054350"/>
    </source>
</evidence>
<feature type="compositionally biased region" description="Polar residues" evidence="1">
    <location>
        <begin position="214"/>
        <end position="224"/>
    </location>
</feature>
<dbReference type="InterPro" id="IPR000195">
    <property type="entry name" value="Rab-GAP-TBC_dom"/>
</dbReference>
<dbReference type="PANTHER" id="PTHR47219:SF15">
    <property type="entry name" value="TBC1 DOMAIN FAMILY MEMBER 12 ISOFORM X1"/>
    <property type="match status" value="1"/>
</dbReference>
<dbReference type="Pfam" id="PF00566">
    <property type="entry name" value="RabGAP-TBC"/>
    <property type="match status" value="1"/>
</dbReference>